<sequence length="248" mass="28970">MKFYTYIGMLKNQIYVRELSENEEHSFKENFQPTMYTTAPSEKCNYTTLDGTPVGNIKFDNIASCKDFIKQYSGTTNYPIFGNTNYIVQYISEKYPKKIQWNTNRLQIYTIDIEVSAEDGFPNIQSAASEVTAITVHDSVSQTYYVWGTNGYVPHDDTKQISYSECDDEDEMIESFLVWWEHNYPHIITGWNCKFFDIPYLVNRIKYLDKRPSRLSPIGLINDRSVFIAGKENQYYTIFGISTLDYID</sequence>
<name>A0A382XD72_9ZZZZ</name>
<reference evidence="2" key="1">
    <citation type="submission" date="2018-05" db="EMBL/GenBank/DDBJ databases">
        <authorList>
            <person name="Lanie J.A."/>
            <person name="Ng W.-L."/>
            <person name="Kazmierczak K.M."/>
            <person name="Andrzejewski T.M."/>
            <person name="Davidsen T.M."/>
            <person name="Wayne K.J."/>
            <person name="Tettelin H."/>
            <person name="Glass J.I."/>
            <person name="Rusch D."/>
            <person name="Podicherti R."/>
            <person name="Tsui H.-C.T."/>
            <person name="Winkler M.E."/>
        </authorList>
    </citation>
    <scope>NUCLEOTIDE SEQUENCE</scope>
</reference>
<dbReference type="InterPro" id="IPR012337">
    <property type="entry name" value="RNaseH-like_sf"/>
</dbReference>
<accession>A0A382XD72</accession>
<dbReference type="GO" id="GO:0003887">
    <property type="term" value="F:DNA-directed DNA polymerase activity"/>
    <property type="evidence" value="ECO:0007669"/>
    <property type="project" value="TreeGrafter"/>
</dbReference>
<dbReference type="EMBL" id="UINC01166692">
    <property type="protein sequence ID" value="SVD68789.1"/>
    <property type="molecule type" value="Genomic_DNA"/>
</dbReference>
<organism evidence="2">
    <name type="scientific">marine metagenome</name>
    <dbReference type="NCBI Taxonomy" id="408172"/>
    <lineage>
        <taxon>unclassified sequences</taxon>
        <taxon>metagenomes</taxon>
        <taxon>ecological metagenomes</taxon>
    </lineage>
</organism>
<proteinExistence type="predicted"/>
<dbReference type="Gene3D" id="3.30.342.10">
    <property type="entry name" value="DNA Polymerase, chain B, domain 1"/>
    <property type="match status" value="1"/>
</dbReference>
<evidence type="ECO:0000259" key="1">
    <source>
        <dbReference type="Pfam" id="PF03104"/>
    </source>
</evidence>
<gene>
    <name evidence="2" type="ORF">METZ01_LOCUS421643</name>
</gene>
<feature type="domain" description="DNA-directed DNA polymerase family B exonuclease" evidence="1">
    <location>
        <begin position="87"/>
        <end position="247"/>
    </location>
</feature>
<dbReference type="GO" id="GO:0006261">
    <property type="term" value="P:DNA-templated DNA replication"/>
    <property type="evidence" value="ECO:0007669"/>
    <property type="project" value="TreeGrafter"/>
</dbReference>
<dbReference type="InterPro" id="IPR050240">
    <property type="entry name" value="DNA_pol_type-B"/>
</dbReference>
<protein>
    <recommendedName>
        <fullName evidence="1">DNA-directed DNA polymerase family B exonuclease domain-containing protein</fullName>
    </recommendedName>
</protein>
<feature type="non-terminal residue" evidence="2">
    <location>
        <position position="248"/>
    </location>
</feature>
<dbReference type="PANTHER" id="PTHR10322:SF23">
    <property type="entry name" value="DNA POLYMERASE DELTA CATALYTIC SUBUNIT"/>
    <property type="match status" value="1"/>
</dbReference>
<evidence type="ECO:0000313" key="2">
    <source>
        <dbReference type="EMBL" id="SVD68789.1"/>
    </source>
</evidence>
<dbReference type="SUPFAM" id="SSF53098">
    <property type="entry name" value="Ribonuclease H-like"/>
    <property type="match status" value="1"/>
</dbReference>
<dbReference type="Pfam" id="PF03104">
    <property type="entry name" value="DNA_pol_B_exo1"/>
    <property type="match status" value="1"/>
</dbReference>
<dbReference type="AlphaFoldDB" id="A0A382XD72"/>
<dbReference type="PANTHER" id="PTHR10322">
    <property type="entry name" value="DNA POLYMERASE CATALYTIC SUBUNIT"/>
    <property type="match status" value="1"/>
</dbReference>
<dbReference type="InterPro" id="IPR006133">
    <property type="entry name" value="DNA-dir_DNA_pol_B_exonuc"/>
</dbReference>